<reference evidence="1 2" key="1">
    <citation type="submission" date="2021-01" db="EMBL/GenBank/DDBJ databases">
        <title>Genomic Encyclopedia of Type Strains, Phase IV (KMG-IV): sequencing the most valuable type-strain genomes for metagenomic binning, comparative biology and taxonomic classification.</title>
        <authorList>
            <person name="Goeker M."/>
        </authorList>
    </citation>
    <scope>NUCLEOTIDE SEQUENCE [LARGE SCALE GENOMIC DNA]</scope>
    <source>
        <strain evidence="1 2">DSM 28236</strain>
    </source>
</reference>
<name>A0ABS2Q1Z6_9BACL</name>
<dbReference type="CDD" id="cd19067">
    <property type="entry name" value="PfuEndoQ-like"/>
    <property type="match status" value="1"/>
</dbReference>
<dbReference type="Proteomes" id="UP000808914">
    <property type="component" value="Unassembled WGS sequence"/>
</dbReference>
<dbReference type="InterPro" id="IPR010994">
    <property type="entry name" value="RuvA_2-like"/>
</dbReference>
<dbReference type="PANTHER" id="PTHR40084">
    <property type="entry name" value="PHOSPHOHYDROLASE, PHP FAMILY"/>
    <property type="match status" value="1"/>
</dbReference>
<evidence type="ECO:0000313" key="2">
    <source>
        <dbReference type="Proteomes" id="UP000808914"/>
    </source>
</evidence>
<dbReference type="RefSeq" id="WP_205004115.1">
    <property type="nucleotide sequence ID" value="NZ_JAFBER010000017.1"/>
</dbReference>
<proteinExistence type="predicted"/>
<gene>
    <name evidence="1" type="ORF">JOD45_002449</name>
</gene>
<dbReference type="Gene3D" id="3.20.20.140">
    <property type="entry name" value="Metal-dependent hydrolases"/>
    <property type="match status" value="1"/>
</dbReference>
<dbReference type="SUPFAM" id="SSF47781">
    <property type="entry name" value="RuvA domain 2-like"/>
    <property type="match status" value="1"/>
</dbReference>
<dbReference type="InterPro" id="IPR016195">
    <property type="entry name" value="Pol/histidinol_Pase-like"/>
</dbReference>
<sequence>MKNFFADLHIHIGRTESGKPVKITGAKTLTIDRILEEASNRKGIDIIGVIDSHVPEVIHQLEKMIDNQLVKELADGGLKYGSTTLLLGSEIEVNDETTKGPIHILAFMPTLEQMRAFSAWLSRYMTNISLSTQRFSGTAKVLQKKVKSLGGLFIPAHIFTPFKSLYGCGVSYSLTEVFDPDLIDAVELGLSSDTSMADQIPELYRYPFLTNSDAHSLKKIAREYQKLLLKEPTFKEFSYALKGINGRKIAANYGLDPRLGKYHRTCCANCYTVLNNHKQGERCPDCGDKRVIKGVYDRLMELKQAGHPPERPPYIHQVPLEFIPSVGPKTLEKLLRRFGTEMAVIHQASEEELKRTAGEKTADLIIKAREGRLSLETGGAGRYGKVKGR</sequence>
<protein>
    <submittedName>
        <fullName evidence="1">Uncharacterized protein (TIGR00375 family)</fullName>
    </submittedName>
</protein>
<organism evidence="1 2">
    <name type="scientific">Scopulibacillus daqui</name>
    <dbReference type="NCBI Taxonomy" id="1469162"/>
    <lineage>
        <taxon>Bacteria</taxon>
        <taxon>Bacillati</taxon>
        <taxon>Bacillota</taxon>
        <taxon>Bacilli</taxon>
        <taxon>Bacillales</taxon>
        <taxon>Sporolactobacillaceae</taxon>
        <taxon>Scopulibacillus</taxon>
    </lineage>
</organism>
<evidence type="ECO:0000313" key="1">
    <source>
        <dbReference type="EMBL" id="MBM7646223.1"/>
    </source>
</evidence>
<dbReference type="EMBL" id="JAFBER010000017">
    <property type="protein sequence ID" value="MBM7646223.1"/>
    <property type="molecule type" value="Genomic_DNA"/>
</dbReference>
<dbReference type="Gene3D" id="1.10.150.20">
    <property type="entry name" value="5' to 3' exonuclease, C-terminal subdomain"/>
    <property type="match status" value="1"/>
</dbReference>
<accession>A0ABS2Q1Z6</accession>
<dbReference type="SUPFAM" id="SSF89550">
    <property type="entry name" value="PHP domain-like"/>
    <property type="match status" value="1"/>
</dbReference>
<dbReference type="PANTHER" id="PTHR40084:SF1">
    <property type="entry name" value="PHOSPHOTRANSFERASE"/>
    <property type="match status" value="1"/>
</dbReference>
<comment type="caution">
    <text evidence="1">The sequence shown here is derived from an EMBL/GenBank/DDBJ whole genome shotgun (WGS) entry which is preliminary data.</text>
</comment>
<keyword evidence="2" id="KW-1185">Reference proteome</keyword>